<protein>
    <submittedName>
        <fullName evidence="2">Uncharacterized protein</fullName>
    </submittedName>
</protein>
<dbReference type="RefSeq" id="XP_014538639.2">
    <property type="nucleotide sequence ID" value="XM_014683153.2"/>
</dbReference>
<organism evidence="2 3">
    <name type="scientific">Penicillium digitatum</name>
    <name type="common">Green mold</name>
    <dbReference type="NCBI Taxonomy" id="36651"/>
    <lineage>
        <taxon>Eukaryota</taxon>
        <taxon>Fungi</taxon>
        <taxon>Dikarya</taxon>
        <taxon>Ascomycota</taxon>
        <taxon>Pezizomycotina</taxon>
        <taxon>Eurotiomycetes</taxon>
        <taxon>Eurotiomycetidae</taxon>
        <taxon>Eurotiales</taxon>
        <taxon>Aspergillaceae</taxon>
        <taxon>Penicillium</taxon>
    </lineage>
</organism>
<dbReference type="VEuPathDB" id="FungiDB:PDIP_06260"/>
<dbReference type="EMBL" id="CP060778">
    <property type="protein sequence ID" value="QQK46684.1"/>
    <property type="molecule type" value="Genomic_DNA"/>
</dbReference>
<dbReference type="GeneID" id="26228949"/>
<evidence type="ECO:0000313" key="3">
    <source>
        <dbReference type="Proteomes" id="UP000595662"/>
    </source>
</evidence>
<dbReference type="Proteomes" id="UP000595662">
    <property type="component" value="Chromosome 5"/>
</dbReference>
<feature type="compositionally biased region" description="Low complexity" evidence="1">
    <location>
        <begin position="1"/>
        <end position="16"/>
    </location>
</feature>
<evidence type="ECO:0000313" key="2">
    <source>
        <dbReference type="EMBL" id="QQK46684.1"/>
    </source>
</evidence>
<reference evidence="2 3" key="1">
    <citation type="submission" date="2020-08" db="EMBL/GenBank/DDBJ databases">
        <title>The completed genome sequence of the pathogenic ascomycete fungus Penicillium digitatum.</title>
        <authorList>
            <person name="Wang M."/>
        </authorList>
    </citation>
    <scope>NUCLEOTIDE SEQUENCE [LARGE SCALE GENOMIC DNA]</scope>
    <source>
        <strain evidence="2 3">PdW03</strain>
    </source>
</reference>
<feature type="region of interest" description="Disordered" evidence="1">
    <location>
        <begin position="62"/>
        <end position="106"/>
    </location>
</feature>
<sequence>MALSRESQRSLLSEDLINAPPERSWNPFNNRLTDSGHRYHAPSDSTSSCSEEVLRDVGLGISNSSGDTIPGQIPAYNRHSTDSTVTTTPNSYSASQTPHTSNGSPETALIKNLPKACAAVVYSIATNVEPNATDPRTVSAEYRSASQCTIMDPGCMIQALIFKSEILIPREPLINALRLSACPRNASQIVTYGNSIVLCNTEVDTCLQIDRVGHAYHNYQQWITQWTQLITSKNETSSQLQKRPQPTGSLWDNTTVTGSWVNIQDIATLSKKHGRMVNNITMEMPHGGIPAAAMNAKNKLKQSTDISGEEKYNIEASVPSPAINVLHTGMTKEEFSPPAGKTAPSLTRSSNLARNTAKPHRFFGKYPLPYNTILNTTGAWPINAIYLLSATPSTKNTHMPEYVMYSLRAKQTGACSTKHSADNSGAFLSTDCENASNGLQYDRRQDVFYEDMWDADWKNIASDLMPRYNKTEETFALDPNLPSIAEALAVMAGSTLLLSSQNAPFVPFWNYSGNLNVLPEPVYQIFNASIQAVGYASGGTEQW</sequence>
<dbReference type="AlphaFoldDB" id="A0A7T7BNW2"/>
<proteinExistence type="predicted"/>
<feature type="compositionally biased region" description="Polar residues" evidence="1">
    <location>
        <begin position="82"/>
        <end position="105"/>
    </location>
</feature>
<dbReference type="VEuPathDB" id="FungiDB:PDIP_06270"/>
<accession>A0A7T7BNW2</accession>
<name>A0A7T7BNW2_PENDI</name>
<evidence type="ECO:0000256" key="1">
    <source>
        <dbReference type="SAM" id="MobiDB-lite"/>
    </source>
</evidence>
<gene>
    <name evidence="2" type="ORF">Pdw03_1582</name>
</gene>
<feature type="compositionally biased region" description="Polar residues" evidence="1">
    <location>
        <begin position="344"/>
        <end position="353"/>
    </location>
</feature>
<feature type="region of interest" description="Disordered" evidence="1">
    <location>
        <begin position="1"/>
        <end position="28"/>
    </location>
</feature>
<feature type="region of interest" description="Disordered" evidence="1">
    <location>
        <begin position="334"/>
        <end position="353"/>
    </location>
</feature>
<dbReference type="KEGG" id="pdp:PDIP_06260"/>